<keyword evidence="1" id="KW-0808">Transferase</keyword>
<dbReference type="GO" id="GO:0016740">
    <property type="term" value="F:transferase activity"/>
    <property type="evidence" value="ECO:0007669"/>
    <property type="project" value="UniProtKB-KW"/>
</dbReference>
<accession>A0A4R8XP55</accession>
<dbReference type="EMBL" id="SOGN01000038">
    <property type="protein sequence ID" value="TFC80785.1"/>
    <property type="molecule type" value="Genomic_DNA"/>
</dbReference>
<organism evidence="1 2">
    <name type="scientific">Cryobacterium cheniae</name>
    <dbReference type="NCBI Taxonomy" id="1259262"/>
    <lineage>
        <taxon>Bacteria</taxon>
        <taxon>Bacillati</taxon>
        <taxon>Actinomycetota</taxon>
        <taxon>Actinomycetes</taxon>
        <taxon>Micrococcales</taxon>
        <taxon>Microbacteriaceae</taxon>
        <taxon>Cryobacterium</taxon>
    </lineage>
</organism>
<sequence>MGSMTVEQVEQGPRRVARTVEVPASCDDVFALVADPHRHGELDGSGTVRDTVSGPRRLSQGARFSVAMKQFGVRYRITSTVTCFEDGRLVEWSSPAGHRWRWELTPLTPTSTRVTETFDYSTVPAVQGTVFELLGVPRKNAAGIEATLRQLASRYARA</sequence>
<proteinExistence type="predicted"/>
<keyword evidence="2" id="KW-1185">Reference proteome</keyword>
<gene>
    <name evidence="1" type="ORF">E3T23_08300</name>
</gene>
<name>A0A4R8XP55_9MICO</name>
<dbReference type="Gene3D" id="3.30.530.20">
    <property type="match status" value="1"/>
</dbReference>
<reference evidence="1 2" key="1">
    <citation type="submission" date="2019-03" db="EMBL/GenBank/DDBJ databases">
        <title>Genomics of glacier-inhabiting Cryobacterium strains.</title>
        <authorList>
            <person name="Liu Q."/>
            <person name="Xin Y.-H."/>
        </authorList>
    </citation>
    <scope>NUCLEOTIDE SEQUENCE [LARGE SCALE GENOMIC DNA]</scope>
    <source>
        <strain evidence="1 2">TMT2-48-2</strain>
    </source>
</reference>
<evidence type="ECO:0000313" key="2">
    <source>
        <dbReference type="Proteomes" id="UP000298433"/>
    </source>
</evidence>
<dbReference type="InterPro" id="IPR019587">
    <property type="entry name" value="Polyketide_cyclase/dehydratase"/>
</dbReference>
<evidence type="ECO:0000313" key="1">
    <source>
        <dbReference type="EMBL" id="TFC80785.1"/>
    </source>
</evidence>
<dbReference type="OrthoDB" id="6624781at2"/>
<comment type="caution">
    <text evidence="1">The sequence shown here is derived from an EMBL/GenBank/DDBJ whole genome shotgun (WGS) entry which is preliminary data.</text>
</comment>
<dbReference type="Proteomes" id="UP000298433">
    <property type="component" value="Unassembled WGS sequence"/>
</dbReference>
<dbReference type="AlphaFoldDB" id="A0A4R8XP55"/>
<protein>
    <submittedName>
        <fullName evidence="1">Dimethyladenosine transferase</fullName>
    </submittedName>
</protein>
<dbReference type="Pfam" id="PF10604">
    <property type="entry name" value="Polyketide_cyc2"/>
    <property type="match status" value="1"/>
</dbReference>
<dbReference type="SUPFAM" id="SSF55961">
    <property type="entry name" value="Bet v1-like"/>
    <property type="match status" value="1"/>
</dbReference>
<dbReference type="InterPro" id="IPR023393">
    <property type="entry name" value="START-like_dom_sf"/>
</dbReference>